<evidence type="ECO:0000313" key="9">
    <source>
        <dbReference type="Proteomes" id="UP001140453"/>
    </source>
</evidence>
<dbReference type="PROSITE" id="PS50850">
    <property type="entry name" value="MFS"/>
    <property type="match status" value="1"/>
</dbReference>
<dbReference type="OrthoDB" id="4161376at2759"/>
<feature type="transmembrane region" description="Helical" evidence="6">
    <location>
        <begin position="93"/>
        <end position="113"/>
    </location>
</feature>
<keyword evidence="5 6" id="KW-0472">Membrane</keyword>
<dbReference type="GO" id="GO:0005886">
    <property type="term" value="C:plasma membrane"/>
    <property type="evidence" value="ECO:0007669"/>
    <property type="project" value="TreeGrafter"/>
</dbReference>
<feature type="transmembrane region" description="Helical" evidence="6">
    <location>
        <begin position="349"/>
        <end position="371"/>
    </location>
</feature>
<dbReference type="EMBL" id="JAPEVB010000002">
    <property type="protein sequence ID" value="KAJ4393480.1"/>
    <property type="molecule type" value="Genomic_DNA"/>
</dbReference>
<evidence type="ECO:0000256" key="6">
    <source>
        <dbReference type="SAM" id="Phobius"/>
    </source>
</evidence>
<reference evidence="8" key="1">
    <citation type="submission" date="2022-10" db="EMBL/GenBank/DDBJ databases">
        <title>Tapping the CABI collections for fungal endophytes: first genome assemblies for Collariella, Neodidymelliopsis, Ascochyta clinopodiicola, Didymella pomorum, Didymosphaeria variabile, Neocosmospora piperis and Neocucurbitaria cava.</title>
        <authorList>
            <person name="Hill R."/>
        </authorList>
    </citation>
    <scope>NUCLEOTIDE SEQUENCE</scope>
    <source>
        <strain evidence="8">IMI 355082</strain>
    </source>
</reference>
<name>A0A9W8YV93_9PEZI</name>
<comment type="caution">
    <text evidence="8">The sequence shown here is derived from an EMBL/GenBank/DDBJ whole genome shotgun (WGS) entry which is preliminary data.</text>
</comment>
<dbReference type="Proteomes" id="UP001140453">
    <property type="component" value="Unassembled WGS sequence"/>
</dbReference>
<dbReference type="GO" id="GO:0022857">
    <property type="term" value="F:transmembrane transporter activity"/>
    <property type="evidence" value="ECO:0007669"/>
    <property type="project" value="InterPro"/>
</dbReference>
<keyword evidence="2" id="KW-0813">Transport</keyword>
<protein>
    <recommendedName>
        <fullName evidence="7">Major facilitator superfamily (MFS) profile domain-containing protein</fullName>
    </recommendedName>
</protein>
<feature type="transmembrane region" description="Helical" evidence="6">
    <location>
        <begin position="377"/>
        <end position="401"/>
    </location>
</feature>
<keyword evidence="9" id="KW-1185">Reference proteome</keyword>
<keyword evidence="3 6" id="KW-0812">Transmembrane</keyword>
<feature type="transmembrane region" description="Helical" evidence="6">
    <location>
        <begin position="52"/>
        <end position="73"/>
    </location>
</feature>
<dbReference type="AlphaFoldDB" id="A0A9W8YV93"/>
<keyword evidence="4 6" id="KW-1133">Transmembrane helix</keyword>
<proteinExistence type="predicted"/>
<accession>A0A9W8YV93</accession>
<dbReference type="PANTHER" id="PTHR23501:SF195">
    <property type="entry name" value="PEP5"/>
    <property type="match status" value="1"/>
</dbReference>
<dbReference type="PROSITE" id="PS00216">
    <property type="entry name" value="SUGAR_TRANSPORT_1"/>
    <property type="match status" value="1"/>
</dbReference>
<feature type="domain" description="Major facilitator superfamily (MFS) profile" evidence="7">
    <location>
        <begin position="54"/>
        <end position="531"/>
    </location>
</feature>
<dbReference type="InterPro" id="IPR020846">
    <property type="entry name" value="MFS_dom"/>
</dbReference>
<dbReference type="InterPro" id="IPR005829">
    <property type="entry name" value="Sugar_transporter_CS"/>
</dbReference>
<feature type="transmembrane region" description="Helical" evidence="6">
    <location>
        <begin position="120"/>
        <end position="139"/>
    </location>
</feature>
<evidence type="ECO:0000313" key="8">
    <source>
        <dbReference type="EMBL" id="KAJ4393480.1"/>
    </source>
</evidence>
<feature type="transmembrane region" description="Helical" evidence="6">
    <location>
        <begin position="239"/>
        <end position="258"/>
    </location>
</feature>
<feature type="transmembrane region" description="Helical" evidence="6">
    <location>
        <begin position="206"/>
        <end position="227"/>
    </location>
</feature>
<feature type="transmembrane region" description="Helical" evidence="6">
    <location>
        <begin position="413"/>
        <end position="436"/>
    </location>
</feature>
<dbReference type="Pfam" id="PF06609">
    <property type="entry name" value="TRI12"/>
    <property type="match status" value="2"/>
</dbReference>
<evidence type="ECO:0000259" key="7">
    <source>
        <dbReference type="PROSITE" id="PS50850"/>
    </source>
</evidence>
<sequence length="613" mass="66790">MESTASTVVERSVENPRARWARETKEAIEFEEDPHKAALEDDPELVYVGPRAWAAIFALSISLGAPIGLALLSTASVSTEITRELDASSFQPWVVGCWSIANACSAAVAGYLSDIFGRRNIIIIGDLIVLLGTIMGGTARSIELLLLAQTLIGLGAGFLFDAFAAVPEMLPNKWRVLGAGIVEGGINVPWPKGDFHKTRWQQIKELDYIGIVSVTGGIALFTSGLTWGGLLFPWDHPGTILTITLGFFTIIGGFAYDWSLAKNPMVPLNLFWPKMFRRYSAILVVLFVSGMNFYAMTTLLPLGANLMFTTDGLEIGLMSLPKTVMELIVGFFMPLVSHKIPEYIPGFTIKWQLVVGMVLQAVFLAASAASVNPNNKFAYMFLPAFGVPMFTWVTVLSYAIASLHVPHSQLATALGLLGTFRSTGGAIGNAFFGALFTSLSARETSRMVQAACESLDVCPTTTIFNQLLADLTAYNQGVPGMMADVSPEARDILVQALHVGYGRSFQIVFCATIPLSVIAVLCSWYIEDPWPYMNNHVQFRMYERGGFSLRSPEEPSLTGATVVWPATKKMNYDSGIYGIHLERVPSQASQACLTTRTSMILEDATTHSRSSDH</sequence>
<comment type="subcellular location">
    <subcellularLocation>
        <location evidence="1">Membrane</location>
        <topology evidence="1">Multi-pass membrane protein</topology>
    </subcellularLocation>
</comment>
<evidence type="ECO:0000256" key="5">
    <source>
        <dbReference type="ARBA" id="ARBA00023136"/>
    </source>
</evidence>
<evidence type="ECO:0000256" key="3">
    <source>
        <dbReference type="ARBA" id="ARBA00022692"/>
    </source>
</evidence>
<dbReference type="Gene3D" id="1.20.1250.20">
    <property type="entry name" value="MFS general substrate transporter like domains"/>
    <property type="match status" value="1"/>
</dbReference>
<dbReference type="SUPFAM" id="SSF103473">
    <property type="entry name" value="MFS general substrate transporter"/>
    <property type="match status" value="1"/>
</dbReference>
<gene>
    <name evidence="8" type="ORF">N0V93_002692</name>
</gene>
<evidence type="ECO:0000256" key="1">
    <source>
        <dbReference type="ARBA" id="ARBA00004141"/>
    </source>
</evidence>
<feature type="transmembrane region" description="Helical" evidence="6">
    <location>
        <begin position="145"/>
        <end position="166"/>
    </location>
</feature>
<dbReference type="PANTHER" id="PTHR23501">
    <property type="entry name" value="MAJOR FACILITATOR SUPERFAMILY"/>
    <property type="match status" value="1"/>
</dbReference>
<evidence type="ECO:0000256" key="4">
    <source>
        <dbReference type="ARBA" id="ARBA00022989"/>
    </source>
</evidence>
<feature type="transmembrane region" description="Helical" evidence="6">
    <location>
        <begin position="279"/>
        <end position="303"/>
    </location>
</feature>
<dbReference type="InterPro" id="IPR036259">
    <property type="entry name" value="MFS_trans_sf"/>
</dbReference>
<organism evidence="8 9">
    <name type="scientific">Gnomoniopsis smithogilvyi</name>
    <dbReference type="NCBI Taxonomy" id="1191159"/>
    <lineage>
        <taxon>Eukaryota</taxon>
        <taxon>Fungi</taxon>
        <taxon>Dikarya</taxon>
        <taxon>Ascomycota</taxon>
        <taxon>Pezizomycotina</taxon>
        <taxon>Sordariomycetes</taxon>
        <taxon>Sordariomycetidae</taxon>
        <taxon>Diaporthales</taxon>
        <taxon>Gnomoniaceae</taxon>
        <taxon>Gnomoniopsis</taxon>
    </lineage>
</organism>
<feature type="transmembrane region" description="Helical" evidence="6">
    <location>
        <begin position="505"/>
        <end position="526"/>
    </location>
</feature>
<dbReference type="InterPro" id="IPR010573">
    <property type="entry name" value="MFS_Str1/Tri12-like"/>
</dbReference>
<evidence type="ECO:0000256" key="2">
    <source>
        <dbReference type="ARBA" id="ARBA00022448"/>
    </source>
</evidence>